<dbReference type="InterPro" id="IPR036855">
    <property type="entry name" value="Znf_CCCH_sf"/>
</dbReference>
<dbReference type="PROSITE" id="PS50103">
    <property type="entry name" value="ZF_C3H1"/>
    <property type="match status" value="1"/>
</dbReference>
<feature type="region of interest" description="Disordered" evidence="6">
    <location>
        <begin position="1"/>
        <end position="86"/>
    </location>
</feature>
<dbReference type="GO" id="GO:0003723">
    <property type="term" value="F:RNA binding"/>
    <property type="evidence" value="ECO:0007669"/>
    <property type="project" value="TreeGrafter"/>
</dbReference>
<name>T1J519_STRMM</name>
<feature type="compositionally biased region" description="Acidic residues" evidence="6">
    <location>
        <begin position="174"/>
        <end position="188"/>
    </location>
</feature>
<feature type="compositionally biased region" description="Basic and acidic residues" evidence="6">
    <location>
        <begin position="140"/>
        <end position="173"/>
    </location>
</feature>
<feature type="region of interest" description="Disordered" evidence="6">
    <location>
        <begin position="809"/>
        <end position="839"/>
    </location>
</feature>
<evidence type="ECO:0000313" key="9">
    <source>
        <dbReference type="Proteomes" id="UP000014500"/>
    </source>
</evidence>
<dbReference type="GO" id="GO:0071011">
    <property type="term" value="C:precatalytic spliceosome"/>
    <property type="evidence" value="ECO:0007669"/>
    <property type="project" value="TreeGrafter"/>
</dbReference>
<dbReference type="PANTHER" id="PTHR46582:SF1">
    <property type="entry name" value="ZINC FINGER CCCH DOMAIN-CONTAINING PROTEIN 18"/>
    <property type="match status" value="1"/>
</dbReference>
<dbReference type="GO" id="GO:0008270">
    <property type="term" value="F:zinc ion binding"/>
    <property type="evidence" value="ECO:0007669"/>
    <property type="project" value="UniProtKB-KW"/>
</dbReference>
<feature type="compositionally biased region" description="Basic and acidic residues" evidence="6">
    <location>
        <begin position="661"/>
        <end position="675"/>
    </location>
</feature>
<dbReference type="InterPro" id="IPR041367">
    <property type="entry name" value="Znf-CCCH_4"/>
</dbReference>
<evidence type="ECO:0000259" key="7">
    <source>
        <dbReference type="PROSITE" id="PS50103"/>
    </source>
</evidence>
<keyword evidence="9" id="KW-1185">Reference proteome</keyword>
<feature type="compositionally biased region" description="Basic and acidic residues" evidence="6">
    <location>
        <begin position="426"/>
        <end position="437"/>
    </location>
</feature>
<evidence type="ECO:0000313" key="8">
    <source>
        <dbReference type="EnsemblMetazoa" id="SMAR008716-PA"/>
    </source>
</evidence>
<dbReference type="EnsemblMetazoa" id="SMAR008716-RA">
    <property type="protein sequence ID" value="SMAR008716-PA"/>
    <property type="gene ID" value="SMAR008716"/>
</dbReference>
<dbReference type="OMA" id="PYRNYRR"/>
<reference evidence="8" key="2">
    <citation type="submission" date="2015-02" db="UniProtKB">
        <authorList>
            <consortium name="EnsemblMetazoa"/>
        </authorList>
    </citation>
    <scope>IDENTIFICATION</scope>
</reference>
<feature type="compositionally biased region" description="Basic and acidic residues" evidence="6">
    <location>
        <begin position="48"/>
        <end position="86"/>
    </location>
</feature>
<feature type="coiled-coil region" evidence="5">
    <location>
        <begin position="854"/>
        <end position="881"/>
    </location>
</feature>
<accession>T1J519</accession>
<keyword evidence="3 4" id="KW-0862">Zinc</keyword>
<feature type="region of interest" description="Disordered" evidence="6">
    <location>
        <begin position="425"/>
        <end position="459"/>
    </location>
</feature>
<keyword evidence="1 4" id="KW-0479">Metal-binding</keyword>
<dbReference type="SMART" id="SM00356">
    <property type="entry name" value="ZnF_C3H1"/>
    <property type="match status" value="1"/>
</dbReference>
<feature type="compositionally biased region" description="Polar residues" evidence="6">
    <location>
        <begin position="518"/>
        <end position="532"/>
    </location>
</feature>
<dbReference type="Pfam" id="PF18044">
    <property type="entry name" value="zf-CCCH_4"/>
    <property type="match status" value="1"/>
</dbReference>
<evidence type="ECO:0000256" key="6">
    <source>
        <dbReference type="SAM" id="MobiDB-lite"/>
    </source>
</evidence>
<dbReference type="AlphaFoldDB" id="T1J519"/>
<feature type="compositionally biased region" description="Acidic residues" evidence="6">
    <location>
        <begin position="127"/>
        <end position="139"/>
    </location>
</feature>
<organism evidence="8 9">
    <name type="scientific">Strigamia maritima</name>
    <name type="common">European centipede</name>
    <name type="synonym">Geophilus maritimus</name>
    <dbReference type="NCBI Taxonomy" id="126957"/>
    <lineage>
        <taxon>Eukaryota</taxon>
        <taxon>Metazoa</taxon>
        <taxon>Ecdysozoa</taxon>
        <taxon>Arthropoda</taxon>
        <taxon>Myriapoda</taxon>
        <taxon>Chilopoda</taxon>
        <taxon>Pleurostigmophora</taxon>
        <taxon>Geophilomorpha</taxon>
        <taxon>Linotaeniidae</taxon>
        <taxon>Strigamia</taxon>
    </lineage>
</organism>
<sequence length="883" mass="99179">MDKIESDEERSIDKILHSPDGKSMNSSDKYDDDETNPLSENTEGAGEDNLRLQVETELHVEKKETDKSQDDIKNTHDKNNEAVDDEKLLEKISDAFSESISKPAELKVEPKKNVERVKKEISKNVEDQEAELDFEEEVNEERKDESEMEEKLTVDKENIKRNEREEVKEKFIDGDDDGELEDDEDLEEGEVKDTSVRKVPNKPICRFFNKGQCTWGSACRFIHPGVNDRGNYNMFSSSKPLVPSNNLGIGGGMMPGPPGRGHSGWRDVMIPPIPADDAPPVESAWERGLRHAKEILKKANRRKEMEPDFEEKRLNLSLGASECSPEFEKENDFYCKSPYKKTADPVFTYGYDDPDPLDRQAQEYWRGGNYENFEVRYLRNDYDYRTEGKEKDKDKDRSRRDKFDKARLQDHNWRDNRFAEVQVNTRGRDDEWKDPWRRSTSPKRGGRSKSYSSASSASSCTSGFYVSGQPIHLIPHIADHRQHLHLPANQGSVYPLSLHHSFNQNRLRPRSQSRKNRTTAPNSGSTSNITPSSKKKPAQFPAQAPPKPSRLVDKKAPSPPPPLMPQISVEKKKKSSDKQTVPPASSKSKRPRSPSSGSSTSRSRSRNSSKGSISSHSSSRSSSVSSISDYDRKANGVNKKQEKVVKIKDKTKAKSRNVSKKYSEDRSANEHERKTGQPFDSRVKSAVSSTRGSKDPLKQSGLKPQIKLTLLNKQQPDKASSVIPKKENTNVVKAKPAAQEKESKFSMKIPMSASKAKALALSKPDLKAFGEKNMDDSPPDSEPEDLIIKQPQQPMLIVSTGGISTTINTVTTSISGKKRPATPPTPPKQNMPVPHKITPTLTVGNKANVAASLKKNTVSRREELLKQLKAVEDAIARKRAKLS</sequence>
<dbReference type="InterPro" id="IPR000571">
    <property type="entry name" value="Znf_CCCH"/>
</dbReference>
<proteinExistence type="predicted"/>
<dbReference type="Gene3D" id="4.10.1000.10">
    <property type="entry name" value="Zinc finger, CCCH-type"/>
    <property type="match status" value="1"/>
</dbReference>
<dbReference type="eggNOG" id="ENOG502R7WP">
    <property type="taxonomic scope" value="Eukaryota"/>
</dbReference>
<evidence type="ECO:0000256" key="4">
    <source>
        <dbReference type="PROSITE-ProRule" id="PRU00723"/>
    </source>
</evidence>
<feature type="zinc finger region" description="C3H1-type" evidence="4">
    <location>
        <begin position="200"/>
        <end position="226"/>
    </location>
</feature>
<dbReference type="Proteomes" id="UP000014500">
    <property type="component" value="Unassembled WGS sequence"/>
</dbReference>
<dbReference type="HOGENOM" id="CLU_012901_0_0_1"/>
<feature type="compositionally biased region" description="Low complexity" evidence="6">
    <location>
        <begin position="448"/>
        <end position="459"/>
    </location>
</feature>
<reference evidence="9" key="1">
    <citation type="submission" date="2011-05" db="EMBL/GenBank/DDBJ databases">
        <authorList>
            <person name="Richards S.R."/>
            <person name="Qu J."/>
            <person name="Jiang H."/>
            <person name="Jhangiani S.N."/>
            <person name="Agravi P."/>
            <person name="Goodspeed R."/>
            <person name="Gross S."/>
            <person name="Mandapat C."/>
            <person name="Jackson L."/>
            <person name="Mathew T."/>
            <person name="Pu L."/>
            <person name="Thornton R."/>
            <person name="Saada N."/>
            <person name="Wilczek-Boney K.B."/>
            <person name="Lee S."/>
            <person name="Kovar C."/>
            <person name="Wu Y."/>
            <person name="Scherer S.E."/>
            <person name="Worley K.C."/>
            <person name="Muzny D.M."/>
            <person name="Gibbs R."/>
        </authorList>
    </citation>
    <scope>NUCLEOTIDE SEQUENCE</scope>
    <source>
        <strain evidence="9">Brora</strain>
    </source>
</reference>
<evidence type="ECO:0000256" key="2">
    <source>
        <dbReference type="ARBA" id="ARBA00022771"/>
    </source>
</evidence>
<evidence type="ECO:0000256" key="1">
    <source>
        <dbReference type="ARBA" id="ARBA00022723"/>
    </source>
</evidence>
<feature type="region of interest" description="Disordered" evidence="6">
    <location>
        <begin position="125"/>
        <end position="195"/>
    </location>
</feature>
<feature type="region of interest" description="Disordered" evidence="6">
    <location>
        <begin position="505"/>
        <end position="746"/>
    </location>
</feature>
<keyword evidence="5" id="KW-0175">Coiled coil</keyword>
<evidence type="ECO:0000256" key="5">
    <source>
        <dbReference type="SAM" id="Coils"/>
    </source>
</evidence>
<feature type="compositionally biased region" description="Basic residues" evidence="6">
    <location>
        <begin position="507"/>
        <end position="517"/>
    </location>
</feature>
<protein>
    <recommendedName>
        <fullName evidence="7">C3H1-type domain-containing protein</fullName>
    </recommendedName>
</protein>
<feature type="compositionally biased region" description="Low complexity" evidence="6">
    <location>
        <begin position="593"/>
        <end position="628"/>
    </location>
</feature>
<dbReference type="EMBL" id="JH431850">
    <property type="status" value="NOT_ANNOTATED_CDS"/>
    <property type="molecule type" value="Genomic_DNA"/>
</dbReference>
<dbReference type="SUPFAM" id="SSF90229">
    <property type="entry name" value="CCCH zinc finger"/>
    <property type="match status" value="1"/>
</dbReference>
<feature type="compositionally biased region" description="Basic and acidic residues" evidence="6">
    <location>
        <begin position="629"/>
        <end position="652"/>
    </location>
</feature>
<dbReference type="STRING" id="126957.T1J519"/>
<dbReference type="PANTHER" id="PTHR46582">
    <property type="entry name" value="ZINC FINGER CCCH DOMAIN-CONTAINING PROTEIN 18"/>
    <property type="match status" value="1"/>
</dbReference>
<dbReference type="InterPro" id="IPR052647">
    <property type="entry name" value="Zinc_finger_CCCH-type"/>
</dbReference>
<keyword evidence="2 4" id="KW-0863">Zinc-finger</keyword>
<evidence type="ECO:0000256" key="3">
    <source>
        <dbReference type="ARBA" id="ARBA00022833"/>
    </source>
</evidence>
<feature type="compositionally biased region" description="Basic and acidic residues" evidence="6">
    <location>
        <begin position="1"/>
        <end position="20"/>
    </location>
</feature>
<feature type="domain" description="C3H1-type" evidence="7">
    <location>
        <begin position="200"/>
        <end position="226"/>
    </location>
</feature>